<comment type="caution">
    <text evidence="3">The sequence shown here is derived from an EMBL/GenBank/DDBJ whole genome shotgun (WGS) entry which is preliminary data.</text>
</comment>
<dbReference type="RefSeq" id="WP_371837540.1">
    <property type="nucleotide sequence ID" value="NZ_JBGMEK010000004.1"/>
</dbReference>
<dbReference type="EMBL" id="JBGMEK010000004">
    <property type="protein sequence ID" value="MFA0809925.1"/>
    <property type="molecule type" value="Genomic_DNA"/>
</dbReference>
<dbReference type="PANTHER" id="PTHR43130">
    <property type="entry name" value="ARAC-FAMILY TRANSCRIPTIONAL REGULATOR"/>
    <property type="match status" value="1"/>
</dbReference>
<feature type="domain" description="DJ-1/PfpI" evidence="2">
    <location>
        <begin position="31"/>
        <end position="187"/>
    </location>
</feature>
<dbReference type="InterPro" id="IPR029062">
    <property type="entry name" value="Class_I_gatase-like"/>
</dbReference>
<reference evidence="3 4" key="1">
    <citation type="submission" date="2024-08" db="EMBL/GenBank/DDBJ databases">
        <authorList>
            <person name="Ishaq N."/>
        </authorList>
    </citation>
    <scope>NUCLEOTIDE SEQUENCE [LARGE SCALE GENOMIC DNA]</scope>
    <source>
        <strain evidence="3 4">DSM 18651</strain>
    </source>
</reference>
<keyword evidence="1" id="KW-0732">Signal</keyword>
<gene>
    <name evidence="3" type="ORF">ACCI49_03245</name>
</gene>
<dbReference type="InterPro" id="IPR052158">
    <property type="entry name" value="INH-QAR"/>
</dbReference>
<evidence type="ECO:0000313" key="3">
    <source>
        <dbReference type="EMBL" id="MFA0809925.1"/>
    </source>
</evidence>
<feature type="chain" id="PRO_5046043839" evidence="1">
    <location>
        <begin position="21"/>
        <end position="324"/>
    </location>
</feature>
<keyword evidence="4" id="KW-1185">Reference proteome</keyword>
<dbReference type="CDD" id="cd03139">
    <property type="entry name" value="GATase1_PfpI_2"/>
    <property type="match status" value="1"/>
</dbReference>
<accession>A0ABV4NWB6</accession>
<dbReference type="InterPro" id="IPR002818">
    <property type="entry name" value="DJ-1/PfpI"/>
</dbReference>
<dbReference type="Pfam" id="PF01965">
    <property type="entry name" value="DJ-1_PfpI"/>
    <property type="match status" value="1"/>
</dbReference>
<sequence length="324" mass="36246">MRLFLWTALYSLLLSSVTWAHSISKDAFHIGILLYDDAQTIDYAGPYEVFGQANYRLTTISENGETITSAMGLQVVPDTSFDQESQFDAVIIPGGGINKAMENPKILRWIKEQSEQVQYVLTVCNGAFILANTGLLDGKKATTIRGAFNSFESSFPDIELVKDKKFVDNGQLITTAGLSSGIDGALYLVSKVDTMEKAKSVAAKIEYQWRPQGGYIRGMMADRIMPDLGDLPGSIQFVSEEYSYGSLEDWYSAFQLSADINAVKNWLNEQMIEKSKWKKDLKKSNANRWVYHSIDEHAEFQVDFVSPSKSQPWVIKLSILAQPS</sequence>
<dbReference type="Proteomes" id="UP001569428">
    <property type="component" value="Unassembled WGS sequence"/>
</dbReference>
<dbReference type="PANTHER" id="PTHR43130:SF3">
    <property type="entry name" value="HTH-TYPE TRANSCRIPTIONAL REGULATOR RV1931C"/>
    <property type="match status" value="1"/>
</dbReference>
<feature type="signal peptide" evidence="1">
    <location>
        <begin position="1"/>
        <end position="20"/>
    </location>
</feature>
<dbReference type="Gene3D" id="3.40.50.880">
    <property type="match status" value="1"/>
</dbReference>
<name>A0ABV4NWB6_9GAMM</name>
<proteinExistence type="predicted"/>
<evidence type="ECO:0000259" key="2">
    <source>
        <dbReference type="Pfam" id="PF01965"/>
    </source>
</evidence>
<protein>
    <submittedName>
        <fullName evidence="3">DJ-1/PfpI family protein</fullName>
        <ecNumber evidence="3">4.2.1.-</ecNumber>
    </submittedName>
</protein>
<dbReference type="EC" id="4.2.1.-" evidence="3"/>
<dbReference type="GO" id="GO:0016829">
    <property type="term" value="F:lyase activity"/>
    <property type="evidence" value="ECO:0007669"/>
    <property type="project" value="UniProtKB-KW"/>
</dbReference>
<keyword evidence="3" id="KW-0456">Lyase</keyword>
<evidence type="ECO:0000256" key="1">
    <source>
        <dbReference type="SAM" id="SignalP"/>
    </source>
</evidence>
<evidence type="ECO:0000313" key="4">
    <source>
        <dbReference type="Proteomes" id="UP001569428"/>
    </source>
</evidence>
<dbReference type="SUPFAM" id="SSF52317">
    <property type="entry name" value="Class I glutamine amidotransferase-like"/>
    <property type="match status" value="1"/>
</dbReference>
<organism evidence="3 4">
    <name type="scientific">Microbulbifer epialgicus</name>
    <dbReference type="NCBI Taxonomy" id="393907"/>
    <lineage>
        <taxon>Bacteria</taxon>
        <taxon>Pseudomonadati</taxon>
        <taxon>Pseudomonadota</taxon>
        <taxon>Gammaproteobacteria</taxon>
        <taxon>Cellvibrionales</taxon>
        <taxon>Microbulbiferaceae</taxon>
        <taxon>Microbulbifer</taxon>
    </lineage>
</organism>